<dbReference type="AlphaFoldDB" id="A0A6C0KCE9"/>
<dbReference type="SUPFAM" id="SSF53335">
    <property type="entry name" value="S-adenosyl-L-methionine-dependent methyltransferases"/>
    <property type="match status" value="1"/>
</dbReference>
<name>A0A6C0KCE9_9ZZZZ</name>
<accession>A0A6C0KCE9</accession>
<protein>
    <recommendedName>
        <fullName evidence="1">Methyltransferase FkbM domain-containing protein</fullName>
    </recommendedName>
</protein>
<evidence type="ECO:0000259" key="1">
    <source>
        <dbReference type="Pfam" id="PF05050"/>
    </source>
</evidence>
<evidence type="ECO:0000313" key="2">
    <source>
        <dbReference type="EMBL" id="QHU13854.1"/>
    </source>
</evidence>
<feature type="domain" description="Methyltransferase FkbM" evidence="1">
    <location>
        <begin position="43"/>
        <end position="204"/>
    </location>
</feature>
<sequence length="221" mass="25161">MERCFEKHSFQELNDIDFHILQKILFHFTNFRQSLNTESVFFDVGTNAGSFLKVLDIFAFSNVHCFEPHPILSAKTKEVYPHIVMNNYCLGSSDGFIDIYIPSMSVGLSSIVKRPVFDRLNQVITKLNVKCQTLDSYCEENAIEQIDFIKIDVEGAEKTVLEGAKRLLQENRIKAGVFEIGETLKDAGTSTDEVCALIESYGYVIEKHFSENDYVFSLAED</sequence>
<dbReference type="PANTHER" id="PTHR36973">
    <property type="entry name" value="SLL1456 PROTEIN-RELATED"/>
    <property type="match status" value="1"/>
</dbReference>
<dbReference type="Pfam" id="PF05050">
    <property type="entry name" value="Methyltransf_21"/>
    <property type="match status" value="1"/>
</dbReference>
<dbReference type="PANTHER" id="PTHR36973:SF4">
    <property type="entry name" value="NODULATION PROTEIN"/>
    <property type="match status" value="1"/>
</dbReference>
<organism evidence="2">
    <name type="scientific">viral metagenome</name>
    <dbReference type="NCBI Taxonomy" id="1070528"/>
    <lineage>
        <taxon>unclassified sequences</taxon>
        <taxon>metagenomes</taxon>
        <taxon>organismal metagenomes</taxon>
    </lineage>
</organism>
<dbReference type="InterPro" id="IPR006342">
    <property type="entry name" value="FkbM_mtfrase"/>
</dbReference>
<dbReference type="InterPro" id="IPR053188">
    <property type="entry name" value="FkbM_Methyltransferase"/>
</dbReference>
<dbReference type="EMBL" id="MN740827">
    <property type="protein sequence ID" value="QHU13854.1"/>
    <property type="molecule type" value="Genomic_DNA"/>
</dbReference>
<dbReference type="NCBIfam" id="TIGR01444">
    <property type="entry name" value="fkbM_fam"/>
    <property type="match status" value="1"/>
</dbReference>
<reference evidence="2" key="1">
    <citation type="journal article" date="2020" name="Nature">
        <title>Giant virus diversity and host interactions through global metagenomics.</title>
        <authorList>
            <person name="Schulz F."/>
            <person name="Roux S."/>
            <person name="Paez-Espino D."/>
            <person name="Jungbluth S."/>
            <person name="Walsh D.A."/>
            <person name="Denef V.J."/>
            <person name="McMahon K.D."/>
            <person name="Konstantinidis K.T."/>
            <person name="Eloe-Fadrosh E.A."/>
            <person name="Kyrpides N.C."/>
            <person name="Woyke T."/>
        </authorList>
    </citation>
    <scope>NUCLEOTIDE SEQUENCE</scope>
    <source>
        <strain evidence="2">GVMAG-S-1101182-85</strain>
    </source>
</reference>
<dbReference type="Gene3D" id="3.40.50.150">
    <property type="entry name" value="Vaccinia Virus protein VP39"/>
    <property type="match status" value="1"/>
</dbReference>
<dbReference type="GO" id="GO:0008171">
    <property type="term" value="F:O-methyltransferase activity"/>
    <property type="evidence" value="ECO:0007669"/>
    <property type="project" value="TreeGrafter"/>
</dbReference>
<dbReference type="InterPro" id="IPR029063">
    <property type="entry name" value="SAM-dependent_MTases_sf"/>
</dbReference>
<proteinExistence type="predicted"/>